<keyword evidence="2" id="KW-1185">Reference proteome</keyword>
<name>A0A9D3YX36_DREPO</name>
<reference evidence="1" key="2">
    <citation type="submission" date="2020-11" db="EMBL/GenBank/DDBJ databases">
        <authorList>
            <person name="McCartney M.A."/>
            <person name="Auch B."/>
            <person name="Kono T."/>
            <person name="Mallez S."/>
            <person name="Becker A."/>
            <person name="Gohl D.M."/>
            <person name="Silverstein K.A.T."/>
            <person name="Koren S."/>
            <person name="Bechman K.B."/>
            <person name="Herman A."/>
            <person name="Abrahante J.E."/>
            <person name="Garbe J."/>
        </authorList>
    </citation>
    <scope>NUCLEOTIDE SEQUENCE</scope>
    <source>
        <strain evidence="1">Duluth1</strain>
        <tissue evidence="1">Whole animal</tissue>
    </source>
</reference>
<dbReference type="EMBL" id="JAIWYP010000014">
    <property type="protein sequence ID" value="KAH3708945.1"/>
    <property type="molecule type" value="Genomic_DNA"/>
</dbReference>
<evidence type="ECO:0000313" key="1">
    <source>
        <dbReference type="EMBL" id="KAH3708945.1"/>
    </source>
</evidence>
<accession>A0A9D3YX36</accession>
<evidence type="ECO:0000313" key="2">
    <source>
        <dbReference type="Proteomes" id="UP000828390"/>
    </source>
</evidence>
<proteinExistence type="predicted"/>
<dbReference type="AlphaFoldDB" id="A0A9D3YX36"/>
<sequence length="122" mass="13591">MRCYSRATALTNNCVTVDNFGHSRPIAYSIQDITYTTEIKHQEKVNSVSETNNLSKLLCSKSSNIPGANITGYQLTPNGLPSDGLLQVIIPGSCDWGPVRYISRYNCRDPLDDLICKHFGYM</sequence>
<organism evidence="1 2">
    <name type="scientific">Dreissena polymorpha</name>
    <name type="common">Zebra mussel</name>
    <name type="synonym">Mytilus polymorpha</name>
    <dbReference type="NCBI Taxonomy" id="45954"/>
    <lineage>
        <taxon>Eukaryota</taxon>
        <taxon>Metazoa</taxon>
        <taxon>Spiralia</taxon>
        <taxon>Lophotrochozoa</taxon>
        <taxon>Mollusca</taxon>
        <taxon>Bivalvia</taxon>
        <taxon>Autobranchia</taxon>
        <taxon>Heteroconchia</taxon>
        <taxon>Euheterodonta</taxon>
        <taxon>Imparidentia</taxon>
        <taxon>Neoheterodontei</taxon>
        <taxon>Myida</taxon>
        <taxon>Dreissenoidea</taxon>
        <taxon>Dreissenidae</taxon>
        <taxon>Dreissena</taxon>
    </lineage>
</organism>
<reference evidence="1" key="1">
    <citation type="journal article" date="2019" name="bioRxiv">
        <title>The Genome of the Zebra Mussel, Dreissena polymorpha: A Resource for Invasive Species Research.</title>
        <authorList>
            <person name="McCartney M.A."/>
            <person name="Auch B."/>
            <person name="Kono T."/>
            <person name="Mallez S."/>
            <person name="Zhang Y."/>
            <person name="Obille A."/>
            <person name="Becker A."/>
            <person name="Abrahante J.E."/>
            <person name="Garbe J."/>
            <person name="Badalamenti J.P."/>
            <person name="Herman A."/>
            <person name="Mangelson H."/>
            <person name="Liachko I."/>
            <person name="Sullivan S."/>
            <person name="Sone E.D."/>
            <person name="Koren S."/>
            <person name="Silverstein K.A.T."/>
            <person name="Beckman K.B."/>
            <person name="Gohl D.M."/>
        </authorList>
    </citation>
    <scope>NUCLEOTIDE SEQUENCE</scope>
    <source>
        <strain evidence="1">Duluth1</strain>
        <tissue evidence="1">Whole animal</tissue>
    </source>
</reference>
<protein>
    <submittedName>
        <fullName evidence="1">Uncharacterized protein</fullName>
    </submittedName>
</protein>
<comment type="caution">
    <text evidence="1">The sequence shown here is derived from an EMBL/GenBank/DDBJ whole genome shotgun (WGS) entry which is preliminary data.</text>
</comment>
<gene>
    <name evidence="1" type="ORF">DPMN_068403</name>
</gene>
<dbReference type="Proteomes" id="UP000828390">
    <property type="component" value="Unassembled WGS sequence"/>
</dbReference>